<dbReference type="Proteomes" id="UP000198672">
    <property type="component" value="Unassembled WGS sequence"/>
</dbReference>
<evidence type="ECO:0000313" key="2">
    <source>
        <dbReference type="Proteomes" id="UP000198672"/>
    </source>
</evidence>
<proteinExistence type="predicted"/>
<evidence type="ECO:0000313" key="1">
    <source>
        <dbReference type="EMBL" id="SDY49737.1"/>
    </source>
</evidence>
<reference evidence="2" key="1">
    <citation type="submission" date="2016-10" db="EMBL/GenBank/DDBJ databases">
        <authorList>
            <person name="Varghese N."/>
            <person name="Submissions S."/>
        </authorList>
    </citation>
    <scope>NUCLEOTIDE SEQUENCE [LARGE SCALE GENOMIC DNA]</scope>
    <source>
        <strain evidence="2">DSM 173</strain>
    </source>
</reference>
<name>A0A1H3KBY7_ALLWA</name>
<protein>
    <submittedName>
        <fullName evidence="1">Uncharacterized protein</fullName>
    </submittedName>
</protein>
<accession>A0A1H3KBY7</accession>
<dbReference type="RefSeq" id="WP_177169081.1">
    <property type="nucleotide sequence ID" value="NZ_FNOW01000088.1"/>
</dbReference>
<dbReference type="AlphaFoldDB" id="A0A1H3KBY7"/>
<keyword evidence="2" id="KW-1185">Reference proteome</keyword>
<sequence length="48" mass="5602">MNERQFVALSMVFKERHGDLTMPREAIPTSLFNIPEANITPLREMIQK</sequence>
<organism evidence="1 2">
    <name type="scientific">Allochromatium warmingii</name>
    <name type="common">Chromatium warmingii</name>
    <dbReference type="NCBI Taxonomy" id="61595"/>
    <lineage>
        <taxon>Bacteria</taxon>
        <taxon>Pseudomonadati</taxon>
        <taxon>Pseudomonadota</taxon>
        <taxon>Gammaproteobacteria</taxon>
        <taxon>Chromatiales</taxon>
        <taxon>Chromatiaceae</taxon>
        <taxon>Allochromatium</taxon>
    </lineage>
</organism>
<dbReference type="EMBL" id="FNOW01000088">
    <property type="protein sequence ID" value="SDY49737.1"/>
    <property type="molecule type" value="Genomic_DNA"/>
</dbReference>
<gene>
    <name evidence="1" type="ORF">SAMN05421644_1882</name>
</gene>